<dbReference type="OrthoDB" id="9816380at2"/>
<feature type="compositionally biased region" description="Basic and acidic residues" evidence="1">
    <location>
        <begin position="1115"/>
        <end position="1137"/>
    </location>
</feature>
<protein>
    <submittedName>
        <fullName evidence="2">AsmA protein</fullName>
    </submittedName>
</protein>
<organism evidence="2 3">
    <name type="scientific">Methylobacterium mesophilicum SR1.6/6</name>
    <dbReference type="NCBI Taxonomy" id="908290"/>
    <lineage>
        <taxon>Bacteria</taxon>
        <taxon>Pseudomonadati</taxon>
        <taxon>Pseudomonadota</taxon>
        <taxon>Alphaproteobacteria</taxon>
        <taxon>Hyphomicrobiales</taxon>
        <taxon>Methylobacteriaceae</taxon>
        <taxon>Methylobacterium</taxon>
    </lineage>
</organism>
<dbReference type="GO" id="GO:0090313">
    <property type="term" value="P:regulation of protein targeting to membrane"/>
    <property type="evidence" value="ECO:0007669"/>
    <property type="project" value="TreeGrafter"/>
</dbReference>
<accession>A0A6B9FNY7</accession>
<sequence>MRDLLTALAGAVILVLVAALAVPPFVDWQAHRALVDRALARSLGVPARTDGRIEVRLLPSPRLRVDRLHLGADPDRPSLDARFVKAEVALAPLLKGEFRFTETRVGRAEIKLPVAGPDAVKLPADLGESLRARDFAIEALHIQQFLVTTQVPATGRTDQLYVQDLTLQAPALVGPWRAEGSSGGIPFRAVSGTPGADGRLPVKISGGGDAHPRFEADARFGLVTAEAGRASMVEAEGTARLVVGPPTQAAGAYLPFSIGGSFKARGTQVRFEGIDLAIDPGGRALRLGGTGRLDLRQWRAGLALEARRLDLDAFLASAEGQALIARGPPRWAGGLPAMLDLDLTVGSAVLGGEDWSDLALAGTVERAGGILLRRLSATGPAGASLNASGQIETAPLRLTGPVSLSAPDSEALGRYLRRLGLEGPLPALLDGRRVEAAADLSAAADSLFLRNLRLTLGTARITGNARYTAAEAGVRGRFEAQIRASGIDIANLPPLGATLGSLGEHDLALTLEAQDVRFGAATSGTGTIAARIQSDGGSLVVDSLDVTNLAGASAKLSGRIGADGTGRVSGRLKASVAAPLLGLLERVWVGEIRLLPAFLRDAPLDLAVTLDREGGAAEALRTQAKGDAGGGTLDLSLVSRGTRIVGGTAALAGPRAGQWFGRPDIPGLRRPAELRLSAERAAGEALAVKVDGTAAGLKVATGTPLLVGTDAAPRGGVLRLETADLAPFLTLAGAASLQPGAWPADLAVTLAGDGGDVTADLTGTVAGNALSGAIKRAPGGAVSGHLSLDRLSLPQLAAATVLPAEGNGRFGAPSALPSVALDTRVASLDLGHGLVATDASVAIGVADASLTLRNLSGALAGGRVAGSVTLARLGAAAAISGAGRLDSVAIPALAGGPIGGRLTADLRFSTTAETSPGLAENLSGSGTLALADLTIPEADPAGLGRALARAAEMDDPLREGRLQAVVAEELAKDSAQARGPARAAATLVGGVLRAGPLDIDLGSARWSGTLGYDLRAGRLDARGTLSGGPVPRGWSAGTPAIQLGITGPLAAPERVLDVGALSNGLAAFVLQRELESIELSEADQVERQRRRARIEMDKARAAALKAAAEKAAAEKAAAEKAAAEKAAAEKAAEDAARRARAQGDGAPIDGEGAQPPAARP</sequence>
<feature type="region of interest" description="Disordered" evidence="1">
    <location>
        <begin position="1115"/>
        <end position="1160"/>
    </location>
</feature>
<dbReference type="Proteomes" id="UP000012488">
    <property type="component" value="Chromosome"/>
</dbReference>
<dbReference type="EMBL" id="CP043538">
    <property type="protein sequence ID" value="QGY02698.1"/>
    <property type="molecule type" value="Genomic_DNA"/>
</dbReference>
<gene>
    <name evidence="2" type="ORF">MMSR116_13030</name>
</gene>
<dbReference type="InterPro" id="IPR052894">
    <property type="entry name" value="AsmA-related"/>
</dbReference>
<reference evidence="2 3" key="2">
    <citation type="journal article" date="2013" name="Genome Announc.">
        <title>Draft Genome Sequence of Methylobacterium mesophilicum Strain SR1.6/6, Isolated from Citrus sinensis.</title>
        <authorList>
            <person name="Marinho Almeida D."/>
            <person name="Dini-Andreote F."/>
            <person name="Camargo Neves A.A."/>
            <person name="Juca Ramos R.T."/>
            <person name="Andreote F.D."/>
            <person name="Carneiro A.R."/>
            <person name="Oliveira de Souza Lima A."/>
            <person name="Caracciolo Gomes de Sa P.H."/>
            <person name="Ribeiro Barbosa M.S."/>
            <person name="Araujo W.L."/>
            <person name="Silva A."/>
        </authorList>
    </citation>
    <scope>NUCLEOTIDE SEQUENCE [LARGE SCALE GENOMIC DNA]</scope>
    <source>
        <strain evidence="2 3">SR1.6/6</strain>
    </source>
</reference>
<dbReference type="PANTHER" id="PTHR30441">
    <property type="entry name" value="DUF748 DOMAIN-CONTAINING PROTEIN"/>
    <property type="match status" value="1"/>
</dbReference>
<proteinExistence type="predicted"/>
<dbReference type="PANTHER" id="PTHR30441:SF4">
    <property type="entry name" value="PROTEIN ASMA"/>
    <property type="match status" value="1"/>
</dbReference>
<evidence type="ECO:0000256" key="1">
    <source>
        <dbReference type="SAM" id="MobiDB-lite"/>
    </source>
</evidence>
<dbReference type="RefSeq" id="WP_010682739.1">
    <property type="nucleotide sequence ID" value="NZ_CP043538.1"/>
</dbReference>
<reference evidence="2 3" key="1">
    <citation type="journal article" date="2012" name="Genet. Mol. Biol.">
        <title>Analysis of 16S rRNA and mxaF genes revealing insights into Methylobacterium niche-specific plant association.</title>
        <authorList>
            <person name="Dourado M.N."/>
            <person name="Andreote F.D."/>
            <person name="Dini-Andreote F."/>
            <person name="Conti R."/>
            <person name="Araujo J.M."/>
            <person name="Araujo W.L."/>
        </authorList>
    </citation>
    <scope>NUCLEOTIDE SEQUENCE [LARGE SCALE GENOMIC DNA]</scope>
    <source>
        <strain evidence="2 3">SR1.6/6</strain>
    </source>
</reference>
<name>A0A6B9FNY7_9HYPH</name>
<dbReference type="GO" id="GO:0005886">
    <property type="term" value="C:plasma membrane"/>
    <property type="evidence" value="ECO:0007669"/>
    <property type="project" value="TreeGrafter"/>
</dbReference>
<dbReference type="KEGG" id="mmes:MMSR116_13030"/>
<evidence type="ECO:0000313" key="2">
    <source>
        <dbReference type="EMBL" id="QGY02698.1"/>
    </source>
</evidence>
<evidence type="ECO:0000313" key="3">
    <source>
        <dbReference type="Proteomes" id="UP000012488"/>
    </source>
</evidence>
<dbReference type="AlphaFoldDB" id="A0A6B9FNY7"/>